<keyword evidence="1" id="KW-0812">Transmembrane</keyword>
<name>A0ABQ0D7D5_9EUKA</name>
<reference evidence="2 3" key="1">
    <citation type="journal article" date="2019" name="PLoS Negl. Trop. Dis.">
        <title>Whole genome sequencing of Entamoeba nuttalli reveals mammalian host-related molecular signatures and a novel octapeptide-repeat surface protein.</title>
        <authorList>
            <person name="Tanaka M."/>
            <person name="Makiuchi T."/>
            <person name="Komiyama T."/>
            <person name="Shiina T."/>
            <person name="Osaki K."/>
            <person name="Tachibana H."/>
        </authorList>
    </citation>
    <scope>NUCLEOTIDE SEQUENCE [LARGE SCALE GENOMIC DNA]</scope>
    <source>
        <strain evidence="2 3">P19-061405</strain>
    </source>
</reference>
<organism evidence="2 3">
    <name type="scientific">Entamoeba nuttalli</name>
    <dbReference type="NCBI Taxonomy" id="412467"/>
    <lineage>
        <taxon>Eukaryota</taxon>
        <taxon>Amoebozoa</taxon>
        <taxon>Evosea</taxon>
        <taxon>Archamoebae</taxon>
        <taxon>Mastigamoebida</taxon>
        <taxon>Entamoebidae</taxon>
        <taxon>Entamoeba</taxon>
    </lineage>
</organism>
<keyword evidence="1" id="KW-1133">Transmembrane helix</keyword>
<evidence type="ECO:0000313" key="3">
    <source>
        <dbReference type="Proteomes" id="UP001628156"/>
    </source>
</evidence>
<evidence type="ECO:0000313" key="2">
    <source>
        <dbReference type="EMBL" id="GAB1218768.1"/>
    </source>
</evidence>
<evidence type="ECO:0000256" key="1">
    <source>
        <dbReference type="SAM" id="Phobius"/>
    </source>
</evidence>
<feature type="transmembrane region" description="Helical" evidence="1">
    <location>
        <begin position="6"/>
        <end position="30"/>
    </location>
</feature>
<protein>
    <submittedName>
        <fullName evidence="2">Uncharacterized protein</fullName>
    </submittedName>
</protein>
<accession>A0ABQ0D7D5</accession>
<dbReference type="EMBL" id="BAAFRS010000003">
    <property type="protein sequence ID" value="GAB1218768.1"/>
    <property type="molecule type" value="Genomic_DNA"/>
</dbReference>
<gene>
    <name evidence="2" type="ORF">ENUP19_0003G0056</name>
</gene>
<dbReference type="Proteomes" id="UP001628156">
    <property type="component" value="Unassembled WGS sequence"/>
</dbReference>
<comment type="caution">
    <text evidence="2">The sequence shown here is derived from an EMBL/GenBank/DDBJ whole genome shotgun (WGS) entry which is preliminary data.</text>
</comment>
<keyword evidence="1" id="KW-0472">Membrane</keyword>
<sequence>MHIALWMIPVGLLVLMLIITILVSCIFYVCSDEDENIPKKSVKQQVEIKNVGFHIDPNEKVNIDTISHRFASLSLNPKDKDD</sequence>
<proteinExistence type="predicted"/>
<keyword evidence="3" id="KW-1185">Reference proteome</keyword>